<protein>
    <recommendedName>
        <fullName evidence="2">Glutaredoxin domain-containing protein</fullName>
    </recommendedName>
</protein>
<dbReference type="EMBL" id="KY052844">
    <property type="protein sequence ID" value="ASF00593.1"/>
    <property type="molecule type" value="Genomic_DNA"/>
</dbReference>
<dbReference type="Gene3D" id="3.40.30.10">
    <property type="entry name" value="Glutaredoxin"/>
    <property type="match status" value="1"/>
</dbReference>
<evidence type="ECO:0000313" key="1">
    <source>
        <dbReference type="EMBL" id="ASF00593.1"/>
    </source>
</evidence>
<proteinExistence type="predicted"/>
<sequence>MAEKTKLKSQFIGELKDHKEQERLKRVKANSSLKEVVIYTDKNQPQTKNYLNNLEQEGIKFKNYEVSENMDEWKKVISITNFNRLPAVIINKNILHFQRDFQQPQQLIGAIQHFASPNFINPDFERHMLEALKTNNYNLFTKFRQIEQRLMPLTQFITTLQKQIAEEEKAENEQKNN</sequence>
<name>A0A218MMT5_9VIRU</name>
<accession>A0A218MMT5</accession>
<dbReference type="SUPFAM" id="SSF52833">
    <property type="entry name" value="Thioredoxin-like"/>
    <property type="match status" value="1"/>
</dbReference>
<reference evidence="1" key="2">
    <citation type="journal article" date="2017" name="Nat. Commun.">
        <title>Single-virus genomics reveals hidden cosmopolitan and abundant viruses.</title>
        <authorList>
            <person name="Martinez-Hernandez F."/>
            <person name="Fornas O."/>
            <person name="Lluesma Gomez M."/>
            <person name="Bolduc B."/>
            <person name="de la Cruz Pena M.J."/>
            <person name="Martinez J.M."/>
            <person name="Anton J."/>
            <person name="Gasol J.M."/>
            <person name="Rosselli R."/>
            <person name="Rodriguez-Valera F."/>
            <person name="Sullivan M.B."/>
            <person name="Acinas S.G."/>
            <person name="Martinez-Garcia M."/>
        </authorList>
    </citation>
    <scope>NUCLEOTIDE SEQUENCE</scope>
</reference>
<organism evidence="1">
    <name type="scientific">uncultured virus</name>
    <dbReference type="NCBI Taxonomy" id="340016"/>
    <lineage>
        <taxon>Viruses</taxon>
        <taxon>environmental samples</taxon>
    </lineage>
</organism>
<dbReference type="InterPro" id="IPR036249">
    <property type="entry name" value="Thioredoxin-like_sf"/>
</dbReference>
<evidence type="ECO:0008006" key="2">
    <source>
        <dbReference type="Google" id="ProtNLM"/>
    </source>
</evidence>
<reference evidence="1" key="1">
    <citation type="submission" date="2016-10" db="EMBL/GenBank/DDBJ databases">
        <authorList>
            <person name="Varghese N."/>
        </authorList>
    </citation>
    <scope>NUCLEOTIDE SEQUENCE</scope>
</reference>